<dbReference type="InterPro" id="IPR036097">
    <property type="entry name" value="HisK_dim/P_sf"/>
</dbReference>
<dbReference type="PANTHER" id="PTHR43304">
    <property type="entry name" value="PHYTOCHROME-LIKE PROTEIN CPH1"/>
    <property type="match status" value="1"/>
</dbReference>
<dbReference type="SMART" id="SM00387">
    <property type="entry name" value="HATPase_c"/>
    <property type="match status" value="1"/>
</dbReference>
<evidence type="ECO:0000256" key="4">
    <source>
        <dbReference type="ARBA" id="ARBA00022679"/>
    </source>
</evidence>
<evidence type="ECO:0000256" key="1">
    <source>
        <dbReference type="ARBA" id="ARBA00000085"/>
    </source>
</evidence>
<dbReference type="PROSITE" id="PS50109">
    <property type="entry name" value="HIS_KIN"/>
    <property type="match status" value="1"/>
</dbReference>
<dbReference type="PRINTS" id="PR00344">
    <property type="entry name" value="BCTRLSENSOR"/>
</dbReference>
<dbReference type="InterPro" id="IPR052162">
    <property type="entry name" value="Sensor_kinase/Photoreceptor"/>
</dbReference>
<dbReference type="Proteomes" id="UP000678679">
    <property type="component" value="Chromosome 1"/>
</dbReference>
<dbReference type="InterPro" id="IPR003594">
    <property type="entry name" value="HATPase_dom"/>
</dbReference>
<dbReference type="RefSeq" id="WP_169665725.1">
    <property type="nucleotide sequence ID" value="NZ_CP076132.1"/>
</dbReference>
<evidence type="ECO:0000313" key="8">
    <source>
        <dbReference type="EMBL" id="QWG02015.1"/>
    </source>
</evidence>
<keyword evidence="6" id="KW-0812">Transmembrane</keyword>
<evidence type="ECO:0000259" key="7">
    <source>
        <dbReference type="PROSITE" id="PS50109"/>
    </source>
</evidence>
<dbReference type="InterPro" id="IPR036890">
    <property type="entry name" value="HATPase_C_sf"/>
</dbReference>
<dbReference type="KEGG" id="fya:KMW28_00065"/>
<proteinExistence type="predicted"/>
<evidence type="ECO:0000256" key="5">
    <source>
        <dbReference type="ARBA" id="ARBA00022777"/>
    </source>
</evidence>
<keyword evidence="6" id="KW-0472">Membrane</keyword>
<dbReference type="EC" id="2.7.13.3" evidence="2"/>
<feature type="transmembrane region" description="Helical" evidence="6">
    <location>
        <begin position="12"/>
        <end position="32"/>
    </location>
</feature>
<protein>
    <recommendedName>
        <fullName evidence="2">histidine kinase</fullName>
        <ecNumber evidence="2">2.7.13.3</ecNumber>
    </recommendedName>
</protein>
<dbReference type="PANTHER" id="PTHR43304:SF1">
    <property type="entry name" value="PAC DOMAIN-CONTAINING PROTEIN"/>
    <property type="match status" value="1"/>
</dbReference>
<feature type="transmembrane region" description="Helical" evidence="6">
    <location>
        <begin position="222"/>
        <end position="242"/>
    </location>
</feature>
<dbReference type="CDD" id="cd00082">
    <property type="entry name" value="HisKA"/>
    <property type="match status" value="1"/>
</dbReference>
<evidence type="ECO:0000256" key="6">
    <source>
        <dbReference type="SAM" id="Phobius"/>
    </source>
</evidence>
<evidence type="ECO:0000256" key="3">
    <source>
        <dbReference type="ARBA" id="ARBA00022553"/>
    </source>
</evidence>
<feature type="transmembrane region" description="Helical" evidence="6">
    <location>
        <begin position="254"/>
        <end position="275"/>
    </location>
</feature>
<dbReference type="AlphaFoldDB" id="A0AAX1N6Z3"/>
<dbReference type="InterPro" id="IPR003661">
    <property type="entry name" value="HisK_dim/P_dom"/>
</dbReference>
<feature type="transmembrane region" description="Helical" evidence="6">
    <location>
        <begin position="124"/>
        <end position="145"/>
    </location>
</feature>
<dbReference type="InterPro" id="IPR004358">
    <property type="entry name" value="Sig_transdc_His_kin-like_C"/>
</dbReference>
<sequence length="525" mass="60453">MKTTESLFYQIPKPLISLTVFITVLPFLLHYSEIDLGKELDIIESQIIPATHFGFLSFMLLRWSSITLLFITCCLAYIHCHYSHSASSAIVGYSFFAIGLLKISQLLLINNFDVFGVELIKNQVLISTIFEGNILLVSLISIMIIQNDKEGNKTKYLQYYIGGSFIFISILIVGTTDYIFSLIDWVNERASIYLLTFMPIILNLVLFGAFMIKFLEHTKSYLLQMLFWSILPLSVAQLHIFYGSTELFDAHFNISQFLLTVSFVLPFVGLLMDYIEMFKTEKRKTTELILIQQDLKSKNHELEQFAYTTSHDLQEPLRSITSLTELLKSTYKDQFDHNGNQMLDYIHSSADRMINLIKALLEYSKIGRNRTLSNIDCDQMMTDVLQDLRISLSESNAKIRFNNLPVIRGYEIELRLLFQNLITNAIKFKRPDVNPVVTISSIHMAGEWMFAFQDNGIGIKKEHLENIFIIFNRLHSKSEYEGSGIGLAHCQKIVDLHHGSIWVESDSEFGSTFYFTILEKIPEIE</sequence>
<accession>A0AAX1N6Z3</accession>
<feature type="transmembrane region" description="Helical" evidence="6">
    <location>
        <begin position="157"/>
        <end position="180"/>
    </location>
</feature>
<comment type="catalytic activity">
    <reaction evidence="1">
        <text>ATP + protein L-histidine = ADP + protein N-phospho-L-histidine.</text>
        <dbReference type="EC" id="2.7.13.3"/>
    </reaction>
</comment>
<dbReference type="Pfam" id="PF00512">
    <property type="entry name" value="HisKA"/>
    <property type="match status" value="1"/>
</dbReference>
<dbReference type="Pfam" id="PF02518">
    <property type="entry name" value="HATPase_c"/>
    <property type="match status" value="1"/>
</dbReference>
<organism evidence="8 9">
    <name type="scientific">Flammeovirga yaeyamensis</name>
    <dbReference type="NCBI Taxonomy" id="367791"/>
    <lineage>
        <taxon>Bacteria</taxon>
        <taxon>Pseudomonadati</taxon>
        <taxon>Bacteroidota</taxon>
        <taxon>Cytophagia</taxon>
        <taxon>Cytophagales</taxon>
        <taxon>Flammeovirgaceae</taxon>
        <taxon>Flammeovirga</taxon>
    </lineage>
</organism>
<dbReference type="SUPFAM" id="SSF47384">
    <property type="entry name" value="Homodimeric domain of signal transducing histidine kinase"/>
    <property type="match status" value="1"/>
</dbReference>
<evidence type="ECO:0000313" key="9">
    <source>
        <dbReference type="Proteomes" id="UP000678679"/>
    </source>
</evidence>
<dbReference type="EMBL" id="CP076132">
    <property type="protein sequence ID" value="QWG02015.1"/>
    <property type="molecule type" value="Genomic_DNA"/>
</dbReference>
<feature type="transmembrane region" description="Helical" evidence="6">
    <location>
        <begin position="90"/>
        <end position="112"/>
    </location>
</feature>
<keyword evidence="3" id="KW-0597">Phosphoprotein</keyword>
<dbReference type="GO" id="GO:0000155">
    <property type="term" value="F:phosphorelay sensor kinase activity"/>
    <property type="evidence" value="ECO:0007669"/>
    <property type="project" value="InterPro"/>
</dbReference>
<name>A0AAX1N6Z3_9BACT</name>
<dbReference type="FunFam" id="3.30.565.10:FF:000006">
    <property type="entry name" value="Sensor histidine kinase WalK"/>
    <property type="match status" value="1"/>
</dbReference>
<dbReference type="SMART" id="SM00388">
    <property type="entry name" value="HisKA"/>
    <property type="match status" value="1"/>
</dbReference>
<gene>
    <name evidence="8" type="ORF">KMW28_00065</name>
</gene>
<feature type="domain" description="Histidine kinase" evidence="7">
    <location>
        <begin position="308"/>
        <end position="521"/>
    </location>
</feature>
<keyword evidence="9" id="KW-1185">Reference proteome</keyword>
<feature type="transmembrane region" description="Helical" evidence="6">
    <location>
        <begin position="192"/>
        <end position="215"/>
    </location>
</feature>
<evidence type="ECO:0000256" key="2">
    <source>
        <dbReference type="ARBA" id="ARBA00012438"/>
    </source>
</evidence>
<dbReference type="Gene3D" id="3.30.565.10">
    <property type="entry name" value="Histidine kinase-like ATPase, C-terminal domain"/>
    <property type="match status" value="1"/>
</dbReference>
<dbReference type="Gene3D" id="1.10.287.130">
    <property type="match status" value="1"/>
</dbReference>
<feature type="transmembrane region" description="Helical" evidence="6">
    <location>
        <begin position="52"/>
        <end position="78"/>
    </location>
</feature>
<dbReference type="SUPFAM" id="SSF55874">
    <property type="entry name" value="ATPase domain of HSP90 chaperone/DNA topoisomerase II/histidine kinase"/>
    <property type="match status" value="1"/>
</dbReference>
<keyword evidence="6" id="KW-1133">Transmembrane helix</keyword>
<dbReference type="InterPro" id="IPR005467">
    <property type="entry name" value="His_kinase_dom"/>
</dbReference>
<keyword evidence="4" id="KW-0808">Transferase</keyword>
<reference evidence="8 9" key="1">
    <citation type="submission" date="2021-05" db="EMBL/GenBank/DDBJ databases">
        <title>Comparative genomic studies on the polysaccharide-degrading batcterial strains of the Flammeovirga genus.</title>
        <authorList>
            <person name="Zewei F."/>
            <person name="Zheng Z."/>
            <person name="Yu L."/>
            <person name="Ruyue G."/>
            <person name="Yanhong M."/>
            <person name="Yuanyuan C."/>
            <person name="Jingyan G."/>
            <person name="Wenjun H."/>
        </authorList>
    </citation>
    <scope>NUCLEOTIDE SEQUENCE [LARGE SCALE GENOMIC DNA]</scope>
    <source>
        <strain evidence="8 9">NBRC:100898</strain>
    </source>
</reference>
<keyword evidence="5" id="KW-0418">Kinase</keyword>